<organism evidence="8 9">
    <name type="scientific">Vanrija albida</name>
    <dbReference type="NCBI Taxonomy" id="181172"/>
    <lineage>
        <taxon>Eukaryota</taxon>
        <taxon>Fungi</taxon>
        <taxon>Dikarya</taxon>
        <taxon>Basidiomycota</taxon>
        <taxon>Agaricomycotina</taxon>
        <taxon>Tremellomycetes</taxon>
        <taxon>Trichosporonales</taxon>
        <taxon>Trichosporonaceae</taxon>
        <taxon>Vanrija</taxon>
    </lineage>
</organism>
<feature type="transmembrane region" description="Helical" evidence="6">
    <location>
        <begin position="353"/>
        <end position="373"/>
    </location>
</feature>
<keyword evidence="5 6" id="KW-0472">Membrane</keyword>
<dbReference type="Gene3D" id="1.20.1250.20">
    <property type="entry name" value="MFS general substrate transporter like domains"/>
    <property type="match status" value="2"/>
</dbReference>
<keyword evidence="4 6" id="KW-1133">Transmembrane helix</keyword>
<name>A0ABR3Q4Y9_9TREE</name>
<evidence type="ECO:0000256" key="1">
    <source>
        <dbReference type="ARBA" id="ARBA00004141"/>
    </source>
</evidence>
<sequence length="510" mass="56654">MSPPSTHAIDEKQPIDHNEIKKLDNVIDDTEAAGYTDSSVVISPEENRRLRNRALKRVLPLLMLAYLCQALDKSTIGTASIMGWIENVNTDTNHYGLTSTFHWVGLIAGEPFCAQLVRYFPLGKLLGVAVIIWSALLMGLAFSLNIKIVFALRVMLGFAEAIVGPGLLALTVQWFTTTEQPTIGAAWQSMLGGNGIISSLLGFAFYHVKNKPNGLYGWQWMSITIALFSFVCGFVILIFLPDSPTKARWASEEDKVKFVERVRGNNQSLKQKVFKKEQAWEAAKDPYTYCLFLLAFSQTLIVGGINVFAGLLLNRAFGFSVTTSQLLGIPGACLGITTYYLMAYFIKLTGETCLMMCAFAIPNIIGSLVVLLVAPTNKTRGGLLVAWYMMQFFQACNPAIFAMLSRNSAGQTKRSITYAVTYIGWAGGNAIAPQIFQKKWAPRYKTSLCIHFGLYAWFVIVCLTTRTLLARRNKQKKAALKDVDGQVRNEHNLAFSDMTDIENPEFIYSL</sequence>
<dbReference type="InterPro" id="IPR011701">
    <property type="entry name" value="MFS"/>
</dbReference>
<keyword evidence="2" id="KW-0813">Transport</keyword>
<dbReference type="Proteomes" id="UP001565368">
    <property type="component" value="Unassembled WGS sequence"/>
</dbReference>
<accession>A0ABR3Q4Y9</accession>
<dbReference type="PANTHER" id="PTHR43791:SF63">
    <property type="entry name" value="HIGH AFFINITY CYSTEINE TRANSPORTER"/>
    <property type="match status" value="1"/>
</dbReference>
<comment type="caution">
    <text evidence="8">The sequence shown here is derived from an EMBL/GenBank/DDBJ whole genome shotgun (WGS) entry which is preliminary data.</text>
</comment>
<evidence type="ECO:0000313" key="9">
    <source>
        <dbReference type="Proteomes" id="UP001565368"/>
    </source>
</evidence>
<reference evidence="8 9" key="1">
    <citation type="submission" date="2023-08" db="EMBL/GenBank/DDBJ databases">
        <title>Annotated Genome Sequence of Vanrija albida AlHP1.</title>
        <authorList>
            <person name="Herzog R."/>
        </authorList>
    </citation>
    <scope>NUCLEOTIDE SEQUENCE [LARGE SCALE GENOMIC DNA]</scope>
    <source>
        <strain evidence="8 9">AlHP1</strain>
    </source>
</reference>
<dbReference type="InterPro" id="IPR020846">
    <property type="entry name" value="MFS_dom"/>
</dbReference>
<dbReference type="Pfam" id="PF07690">
    <property type="entry name" value="MFS_1"/>
    <property type="match status" value="1"/>
</dbReference>
<comment type="subcellular location">
    <subcellularLocation>
        <location evidence="1">Membrane</location>
        <topology evidence="1">Multi-pass membrane protein</topology>
    </subcellularLocation>
</comment>
<gene>
    <name evidence="8" type="ORF">Q8F55_003505</name>
</gene>
<dbReference type="SUPFAM" id="SSF103473">
    <property type="entry name" value="MFS general substrate transporter"/>
    <property type="match status" value="1"/>
</dbReference>
<evidence type="ECO:0000256" key="4">
    <source>
        <dbReference type="ARBA" id="ARBA00022989"/>
    </source>
</evidence>
<dbReference type="GeneID" id="95984548"/>
<feature type="transmembrane region" description="Helical" evidence="6">
    <location>
        <begin position="325"/>
        <end position="346"/>
    </location>
</feature>
<evidence type="ECO:0000256" key="3">
    <source>
        <dbReference type="ARBA" id="ARBA00022692"/>
    </source>
</evidence>
<keyword evidence="3 6" id="KW-0812">Transmembrane</keyword>
<feature type="transmembrane region" description="Helical" evidence="6">
    <location>
        <begin position="448"/>
        <end position="469"/>
    </location>
</feature>
<evidence type="ECO:0000256" key="2">
    <source>
        <dbReference type="ARBA" id="ARBA00022448"/>
    </source>
</evidence>
<feature type="transmembrane region" description="Helical" evidence="6">
    <location>
        <begin position="184"/>
        <end position="206"/>
    </location>
</feature>
<dbReference type="EMBL" id="JBBXJM010000003">
    <property type="protein sequence ID" value="KAL1409522.1"/>
    <property type="molecule type" value="Genomic_DNA"/>
</dbReference>
<feature type="transmembrane region" description="Helical" evidence="6">
    <location>
        <begin position="385"/>
        <end position="404"/>
    </location>
</feature>
<evidence type="ECO:0000256" key="5">
    <source>
        <dbReference type="ARBA" id="ARBA00023136"/>
    </source>
</evidence>
<feature type="transmembrane region" description="Helical" evidence="6">
    <location>
        <begin position="150"/>
        <end position="172"/>
    </location>
</feature>
<keyword evidence="9" id="KW-1185">Reference proteome</keyword>
<evidence type="ECO:0000313" key="8">
    <source>
        <dbReference type="EMBL" id="KAL1409522.1"/>
    </source>
</evidence>
<feature type="domain" description="Major facilitator superfamily (MFS) profile" evidence="7">
    <location>
        <begin position="58"/>
        <end position="474"/>
    </location>
</feature>
<feature type="transmembrane region" description="Helical" evidence="6">
    <location>
        <begin position="416"/>
        <end position="436"/>
    </location>
</feature>
<evidence type="ECO:0000256" key="6">
    <source>
        <dbReference type="SAM" id="Phobius"/>
    </source>
</evidence>
<feature type="transmembrane region" description="Helical" evidence="6">
    <location>
        <begin position="218"/>
        <end position="240"/>
    </location>
</feature>
<evidence type="ECO:0000259" key="7">
    <source>
        <dbReference type="PROSITE" id="PS50850"/>
    </source>
</evidence>
<dbReference type="PROSITE" id="PS50850">
    <property type="entry name" value="MFS"/>
    <property type="match status" value="1"/>
</dbReference>
<dbReference type="RefSeq" id="XP_069209466.1">
    <property type="nucleotide sequence ID" value="XM_069352048.1"/>
</dbReference>
<dbReference type="PANTHER" id="PTHR43791">
    <property type="entry name" value="PERMEASE-RELATED"/>
    <property type="match status" value="1"/>
</dbReference>
<feature type="transmembrane region" description="Helical" evidence="6">
    <location>
        <begin position="289"/>
        <end position="313"/>
    </location>
</feature>
<protein>
    <recommendedName>
        <fullName evidence="7">Major facilitator superfamily (MFS) profile domain-containing protein</fullName>
    </recommendedName>
</protein>
<dbReference type="InterPro" id="IPR036259">
    <property type="entry name" value="MFS_trans_sf"/>
</dbReference>
<proteinExistence type="predicted"/>
<feature type="transmembrane region" description="Helical" evidence="6">
    <location>
        <begin position="125"/>
        <end position="144"/>
    </location>
</feature>